<accession>A0A371HKI6</accession>
<keyword evidence="2" id="KW-1185">Reference proteome</keyword>
<evidence type="ECO:0000313" key="2">
    <source>
        <dbReference type="Proteomes" id="UP000257109"/>
    </source>
</evidence>
<protein>
    <submittedName>
        <fullName evidence="1">Uncharacterized protein</fullName>
    </submittedName>
</protein>
<sequence length="84" mass="9606">MALLSPVLKQFLYKLSSTHYRTVFFCFKQVQFASIPTKATHNWQSPSTRYTSTSHFPNMALRDAAIGPISNPCGLIRTRDERNI</sequence>
<feature type="non-terminal residue" evidence="1">
    <location>
        <position position="1"/>
    </location>
</feature>
<organism evidence="1 2">
    <name type="scientific">Mucuna pruriens</name>
    <name type="common">Velvet bean</name>
    <name type="synonym">Dolichos pruriens</name>
    <dbReference type="NCBI Taxonomy" id="157652"/>
    <lineage>
        <taxon>Eukaryota</taxon>
        <taxon>Viridiplantae</taxon>
        <taxon>Streptophyta</taxon>
        <taxon>Embryophyta</taxon>
        <taxon>Tracheophyta</taxon>
        <taxon>Spermatophyta</taxon>
        <taxon>Magnoliopsida</taxon>
        <taxon>eudicotyledons</taxon>
        <taxon>Gunneridae</taxon>
        <taxon>Pentapetalae</taxon>
        <taxon>rosids</taxon>
        <taxon>fabids</taxon>
        <taxon>Fabales</taxon>
        <taxon>Fabaceae</taxon>
        <taxon>Papilionoideae</taxon>
        <taxon>50 kb inversion clade</taxon>
        <taxon>NPAAA clade</taxon>
        <taxon>indigoferoid/millettioid clade</taxon>
        <taxon>Phaseoleae</taxon>
        <taxon>Mucuna</taxon>
    </lineage>
</organism>
<evidence type="ECO:0000313" key="1">
    <source>
        <dbReference type="EMBL" id="RDY03315.1"/>
    </source>
</evidence>
<gene>
    <name evidence="1" type="ORF">CR513_13122</name>
</gene>
<dbReference type="Proteomes" id="UP000257109">
    <property type="component" value="Unassembled WGS sequence"/>
</dbReference>
<proteinExistence type="predicted"/>
<reference evidence="1" key="1">
    <citation type="submission" date="2018-05" db="EMBL/GenBank/DDBJ databases">
        <title>Draft genome of Mucuna pruriens seed.</title>
        <authorList>
            <person name="Nnadi N.E."/>
            <person name="Vos R."/>
            <person name="Hasami M.H."/>
            <person name="Devisetty U.K."/>
            <person name="Aguiy J.C."/>
        </authorList>
    </citation>
    <scope>NUCLEOTIDE SEQUENCE [LARGE SCALE GENOMIC DNA]</scope>
    <source>
        <strain evidence="1">JCA_2017</strain>
    </source>
</reference>
<comment type="caution">
    <text evidence="1">The sequence shown here is derived from an EMBL/GenBank/DDBJ whole genome shotgun (WGS) entry which is preliminary data.</text>
</comment>
<dbReference type="AlphaFoldDB" id="A0A371HKI6"/>
<name>A0A371HKI6_MUCPR</name>
<dbReference type="EMBL" id="QJKJ01002332">
    <property type="protein sequence ID" value="RDY03315.1"/>
    <property type="molecule type" value="Genomic_DNA"/>
</dbReference>